<dbReference type="InterPro" id="IPR004316">
    <property type="entry name" value="SWEET_rpt"/>
</dbReference>
<keyword evidence="10" id="KW-0333">Golgi apparatus</keyword>
<feature type="transmembrane region" description="Helical" evidence="12">
    <location>
        <begin position="47"/>
        <end position="67"/>
    </location>
</feature>
<evidence type="ECO:0000256" key="10">
    <source>
        <dbReference type="ARBA" id="ARBA00023034"/>
    </source>
</evidence>
<feature type="transmembrane region" description="Helical" evidence="12">
    <location>
        <begin position="101"/>
        <end position="119"/>
    </location>
</feature>
<evidence type="ECO:0000256" key="12">
    <source>
        <dbReference type="RuleBase" id="RU910715"/>
    </source>
</evidence>
<evidence type="ECO:0000256" key="2">
    <source>
        <dbReference type="ARBA" id="ARBA00004653"/>
    </source>
</evidence>
<evidence type="ECO:0000256" key="7">
    <source>
        <dbReference type="ARBA" id="ARBA00022692"/>
    </source>
</evidence>
<name>A0A8S0ZNR8_ARCPL</name>
<proteinExistence type="inferred from homology"/>
<evidence type="ECO:0000256" key="3">
    <source>
        <dbReference type="ARBA" id="ARBA00007809"/>
    </source>
</evidence>
<feature type="transmembrane region" description="Helical" evidence="12">
    <location>
        <begin position="73"/>
        <end position="94"/>
    </location>
</feature>
<sequence>MDAAANVLQPYKEIIGHVTKIMTVARMLSGSLICWDIYKQGSTRGIGIMPFLLGLALSILNFKYGSIIRDNPVIQVGMMGAVLNAIYCLFYFYYTQRKVKVCAQFGMMGSLTVALIGYAQIEDPGLVQKRFGLLITVFFLTLIASPLLQLKNVINNQTTEGLPFPFILSGATITFTWLIYGVILRNEVIVIQNTIAFLLSLLQLSLFAIYPSKHRRKHRNSVRKKTN</sequence>
<dbReference type="EMBL" id="CADEBC010000483">
    <property type="protein sequence ID" value="CAB3234747.1"/>
    <property type="molecule type" value="Genomic_DNA"/>
</dbReference>
<organism evidence="13 14">
    <name type="scientific">Arctia plantaginis</name>
    <name type="common">Wood tiger moth</name>
    <name type="synonym">Phalaena plantaginis</name>
    <dbReference type="NCBI Taxonomy" id="874455"/>
    <lineage>
        <taxon>Eukaryota</taxon>
        <taxon>Metazoa</taxon>
        <taxon>Ecdysozoa</taxon>
        <taxon>Arthropoda</taxon>
        <taxon>Hexapoda</taxon>
        <taxon>Insecta</taxon>
        <taxon>Pterygota</taxon>
        <taxon>Neoptera</taxon>
        <taxon>Endopterygota</taxon>
        <taxon>Lepidoptera</taxon>
        <taxon>Glossata</taxon>
        <taxon>Ditrysia</taxon>
        <taxon>Noctuoidea</taxon>
        <taxon>Erebidae</taxon>
        <taxon>Arctiinae</taxon>
        <taxon>Arctia</taxon>
    </lineage>
</organism>
<dbReference type="PANTHER" id="PTHR10791">
    <property type="entry name" value="RAG1-ACTIVATING PROTEIN 1"/>
    <property type="match status" value="1"/>
</dbReference>
<dbReference type="Gene3D" id="1.20.1280.290">
    <property type="match status" value="2"/>
</dbReference>
<evidence type="ECO:0000256" key="4">
    <source>
        <dbReference type="ARBA" id="ARBA00022448"/>
    </source>
</evidence>
<comment type="caution">
    <text evidence="13">The sequence shown here is derived from an EMBL/GenBank/DDBJ whole genome shotgun (WGS) entry which is preliminary data.</text>
</comment>
<dbReference type="GO" id="GO:0005886">
    <property type="term" value="C:plasma membrane"/>
    <property type="evidence" value="ECO:0007669"/>
    <property type="project" value="UniProtKB-SubCell"/>
</dbReference>
<evidence type="ECO:0000313" key="14">
    <source>
        <dbReference type="Proteomes" id="UP000494106"/>
    </source>
</evidence>
<evidence type="ECO:0000313" key="13">
    <source>
        <dbReference type="EMBL" id="CAB3234747.1"/>
    </source>
</evidence>
<dbReference type="Proteomes" id="UP000494106">
    <property type="component" value="Unassembled WGS sequence"/>
</dbReference>
<keyword evidence="4 12" id="KW-0813">Transport</keyword>
<keyword evidence="7 12" id="KW-0812">Transmembrane</keyword>
<comment type="subcellular location">
    <subcellularLocation>
        <location evidence="1">Cell membrane</location>
        <topology evidence="1">Multi-pass membrane protein</topology>
    </subcellularLocation>
    <subcellularLocation>
        <location evidence="2">Golgi apparatus membrane</location>
        <topology evidence="2">Multi-pass membrane protein</topology>
    </subcellularLocation>
</comment>
<evidence type="ECO:0000256" key="8">
    <source>
        <dbReference type="ARBA" id="ARBA00022737"/>
    </source>
</evidence>
<feature type="transmembrane region" description="Helical" evidence="12">
    <location>
        <begin position="162"/>
        <end position="183"/>
    </location>
</feature>
<dbReference type="GO" id="GO:0051119">
    <property type="term" value="F:sugar transmembrane transporter activity"/>
    <property type="evidence" value="ECO:0007669"/>
    <property type="project" value="InterPro"/>
</dbReference>
<keyword evidence="14" id="KW-1185">Reference proteome</keyword>
<evidence type="ECO:0000256" key="1">
    <source>
        <dbReference type="ARBA" id="ARBA00004651"/>
    </source>
</evidence>
<comment type="caution">
    <text evidence="12">Lacks conserved residue(s) required for the propagation of feature annotation.</text>
</comment>
<dbReference type="PANTHER" id="PTHR10791:SF5">
    <property type="entry name" value="SUGAR TRANSPORTER SWEET"/>
    <property type="match status" value="1"/>
</dbReference>
<keyword evidence="5" id="KW-1003">Cell membrane</keyword>
<dbReference type="InterPro" id="IPR047664">
    <property type="entry name" value="SWEET"/>
</dbReference>
<keyword evidence="6 12" id="KW-0762">Sugar transport</keyword>
<evidence type="ECO:0000256" key="11">
    <source>
        <dbReference type="ARBA" id="ARBA00023136"/>
    </source>
</evidence>
<keyword evidence="8" id="KW-0677">Repeat</keyword>
<dbReference type="OrthoDB" id="409725at2759"/>
<reference evidence="13 14" key="1">
    <citation type="submission" date="2020-04" db="EMBL/GenBank/DDBJ databases">
        <authorList>
            <person name="Wallbank WR R."/>
            <person name="Pardo Diaz C."/>
            <person name="Kozak K."/>
            <person name="Martin S."/>
            <person name="Jiggins C."/>
            <person name="Moest M."/>
            <person name="Warren A I."/>
            <person name="Byers J.R.P. K."/>
            <person name="Montejo-Kovacevich G."/>
            <person name="Yen C E."/>
        </authorList>
    </citation>
    <scope>NUCLEOTIDE SEQUENCE [LARGE SCALE GENOMIC DNA]</scope>
</reference>
<comment type="similarity">
    <text evidence="3 12">Belongs to the SWEET sugar transporter family.</text>
</comment>
<accession>A0A8S0ZNR8</accession>
<dbReference type="AlphaFoldDB" id="A0A8S0ZNR8"/>
<dbReference type="Pfam" id="PF03083">
    <property type="entry name" value="MtN3_slv"/>
    <property type="match status" value="2"/>
</dbReference>
<keyword evidence="9 12" id="KW-1133">Transmembrane helix</keyword>
<protein>
    <recommendedName>
        <fullName evidence="12">Sugar transporter SWEET</fullName>
    </recommendedName>
</protein>
<evidence type="ECO:0000256" key="5">
    <source>
        <dbReference type="ARBA" id="ARBA00022475"/>
    </source>
</evidence>
<keyword evidence="11 12" id="KW-0472">Membrane</keyword>
<gene>
    <name evidence="13" type="ORF">APLA_LOCUS5770</name>
</gene>
<comment type="function">
    <text evidence="12">Mediates sugar transport across membranes.</text>
</comment>
<evidence type="ECO:0000256" key="6">
    <source>
        <dbReference type="ARBA" id="ARBA00022597"/>
    </source>
</evidence>
<evidence type="ECO:0000256" key="9">
    <source>
        <dbReference type="ARBA" id="ARBA00022989"/>
    </source>
</evidence>
<feature type="transmembrane region" description="Helical" evidence="12">
    <location>
        <begin position="131"/>
        <end position="150"/>
    </location>
</feature>
<dbReference type="FunFam" id="1.20.1280.290:FF:000004">
    <property type="entry name" value="Sugar transporter SWEET"/>
    <property type="match status" value="1"/>
</dbReference>
<feature type="transmembrane region" description="Helical" evidence="12">
    <location>
        <begin position="189"/>
        <end position="210"/>
    </location>
</feature>
<dbReference type="GO" id="GO:0000139">
    <property type="term" value="C:Golgi membrane"/>
    <property type="evidence" value="ECO:0007669"/>
    <property type="project" value="UniProtKB-SubCell"/>
</dbReference>